<name>K0IHA5_NITGG</name>
<gene>
    <name evidence="1" type="ordered locus">Ngar_c23700</name>
</gene>
<dbReference type="STRING" id="1237085.Ngar_c23700"/>
<evidence type="ECO:0000313" key="1">
    <source>
        <dbReference type="EMBL" id="AFU59295.1"/>
    </source>
</evidence>
<dbReference type="BioCyc" id="CNIT1237085:G1324-2368-MONOMER"/>
<keyword evidence="2" id="KW-1185">Reference proteome</keyword>
<dbReference type="InParanoid" id="K0IHA5"/>
<reference evidence="1 2" key="1">
    <citation type="journal article" date="2012" name="Environ. Microbiol.">
        <title>The genome of the ammonia-oxidizing Candidatus Nitrososphaera gargensis: insights into metabolic versatility and environmental adaptations.</title>
        <authorList>
            <person name="Spang A."/>
            <person name="Poehlein A."/>
            <person name="Offre P."/>
            <person name="Zumbragel S."/>
            <person name="Haider S."/>
            <person name="Rychlik N."/>
            <person name="Nowka B."/>
            <person name="Schmeisser C."/>
            <person name="Lebedeva E.V."/>
            <person name="Rattei T."/>
            <person name="Bohm C."/>
            <person name="Schmid M."/>
            <person name="Galushko A."/>
            <person name="Hatzenpichler R."/>
            <person name="Weinmaier T."/>
            <person name="Daniel R."/>
            <person name="Schleper C."/>
            <person name="Spieck E."/>
            <person name="Streit W."/>
            <person name="Wagner M."/>
        </authorList>
    </citation>
    <scope>NUCLEOTIDE SEQUENCE [LARGE SCALE GENOMIC DNA]</scope>
    <source>
        <strain evidence="2">Ga9.2</strain>
    </source>
</reference>
<accession>K0IHA5</accession>
<dbReference type="EMBL" id="CP002408">
    <property type="protein sequence ID" value="AFU59295.1"/>
    <property type="molecule type" value="Genomic_DNA"/>
</dbReference>
<dbReference type="HOGENOM" id="CLU_2802399_0_0_2"/>
<dbReference type="GeneID" id="13794387"/>
<dbReference type="KEGG" id="nga:Ngar_c23700"/>
<protein>
    <submittedName>
        <fullName evidence="1">Uncharacterized protein</fullName>
    </submittedName>
</protein>
<evidence type="ECO:0000313" key="2">
    <source>
        <dbReference type="Proteomes" id="UP000008037"/>
    </source>
</evidence>
<dbReference type="RefSeq" id="WP_015019830.1">
    <property type="nucleotide sequence ID" value="NC_018719.1"/>
</dbReference>
<proteinExistence type="predicted"/>
<dbReference type="AlphaFoldDB" id="K0IHA5"/>
<organism evidence="1 2">
    <name type="scientific">Nitrososphaera gargensis (strain Ga9.2)</name>
    <dbReference type="NCBI Taxonomy" id="1237085"/>
    <lineage>
        <taxon>Archaea</taxon>
        <taxon>Nitrososphaerota</taxon>
        <taxon>Nitrososphaeria</taxon>
        <taxon>Nitrososphaerales</taxon>
        <taxon>Nitrososphaeraceae</taxon>
        <taxon>Nitrososphaera</taxon>
    </lineage>
</organism>
<sequence>MAIIKEFRKKKFKNIVIISGGITAFSDRDTQNNLVAYEQAILETVKKNRVGSGNLLLFAGIVRQDAI</sequence>
<dbReference type="Proteomes" id="UP000008037">
    <property type="component" value="Chromosome"/>
</dbReference>